<comment type="subcellular location">
    <subcellularLocation>
        <location evidence="1">Secreted</location>
        <location evidence="1">Extracellular space</location>
    </subcellularLocation>
</comment>
<evidence type="ECO:0000256" key="5">
    <source>
        <dbReference type="ARBA" id="ARBA00038471"/>
    </source>
</evidence>
<dbReference type="CDD" id="cd15798">
    <property type="entry name" value="PMEI-like_3"/>
    <property type="match status" value="1"/>
</dbReference>
<dbReference type="PANTHER" id="PTHR31080">
    <property type="entry name" value="PECTINESTERASE INHIBITOR-LIKE"/>
    <property type="match status" value="1"/>
</dbReference>
<evidence type="ECO:0000313" key="8">
    <source>
        <dbReference type="EMBL" id="OVA12345.1"/>
    </source>
</evidence>
<dbReference type="NCBIfam" id="TIGR01614">
    <property type="entry name" value="PME_inhib"/>
    <property type="match status" value="1"/>
</dbReference>
<dbReference type="PANTHER" id="PTHR31080:SF110">
    <property type="entry name" value="PECTINESTERASE INHIBITOR 3"/>
    <property type="match status" value="1"/>
</dbReference>
<sequence>MALPLCILITFLVCSLFPYSSVARNSDMPHNLVRSSCIHANYPDLCLRTLTAYVGPAKTPNDVAKAAVSVSLSRARKVSEYLTNLAHIRNGRSGREQGALSDCVDQLTDSVDQLKKSLSELQHLRSRTFRWQMSNAETWVSAALTYEDTCLDGFQKVDGKIKMDVKRQITNLAKVTSNALYLITRLDESRGKGS</sequence>
<dbReference type="GO" id="GO:0004857">
    <property type="term" value="F:enzyme inhibitor activity"/>
    <property type="evidence" value="ECO:0007669"/>
    <property type="project" value="InterPro"/>
</dbReference>
<evidence type="ECO:0000256" key="4">
    <source>
        <dbReference type="ARBA" id="ARBA00023157"/>
    </source>
</evidence>
<dbReference type="OrthoDB" id="1430376at2759"/>
<proteinExistence type="inferred from homology"/>
<keyword evidence="9" id="KW-1185">Reference proteome</keyword>
<dbReference type="Proteomes" id="UP000195402">
    <property type="component" value="Unassembled WGS sequence"/>
</dbReference>
<dbReference type="STRING" id="56857.A0A200QPJ0"/>
<organism evidence="8 9">
    <name type="scientific">Macleaya cordata</name>
    <name type="common">Five-seeded plume-poppy</name>
    <name type="synonym">Bocconia cordata</name>
    <dbReference type="NCBI Taxonomy" id="56857"/>
    <lineage>
        <taxon>Eukaryota</taxon>
        <taxon>Viridiplantae</taxon>
        <taxon>Streptophyta</taxon>
        <taxon>Embryophyta</taxon>
        <taxon>Tracheophyta</taxon>
        <taxon>Spermatophyta</taxon>
        <taxon>Magnoliopsida</taxon>
        <taxon>Ranunculales</taxon>
        <taxon>Papaveraceae</taxon>
        <taxon>Papaveroideae</taxon>
        <taxon>Macleaya</taxon>
    </lineage>
</organism>
<dbReference type="InterPro" id="IPR006501">
    <property type="entry name" value="Pectinesterase_inhib_dom"/>
</dbReference>
<evidence type="ECO:0000313" key="9">
    <source>
        <dbReference type="Proteomes" id="UP000195402"/>
    </source>
</evidence>
<accession>A0A200QPJ0</accession>
<name>A0A200QPJ0_MACCD</name>
<dbReference type="FunCoup" id="A0A200QPJ0">
    <property type="interactions" value="111"/>
</dbReference>
<evidence type="ECO:0000256" key="1">
    <source>
        <dbReference type="ARBA" id="ARBA00004239"/>
    </source>
</evidence>
<dbReference type="EMBL" id="MVGT01001388">
    <property type="protein sequence ID" value="OVA12345.1"/>
    <property type="molecule type" value="Genomic_DNA"/>
</dbReference>
<keyword evidence="4" id="KW-1015">Disulfide bond</keyword>
<dbReference type="FunFam" id="1.20.140.40:FF:000006">
    <property type="entry name" value="Pectinesterase inhibitor 3"/>
    <property type="match status" value="1"/>
</dbReference>
<feature type="domain" description="Pectinesterase inhibitor" evidence="7">
    <location>
        <begin position="28"/>
        <end position="182"/>
    </location>
</feature>
<reference evidence="8 9" key="1">
    <citation type="journal article" date="2017" name="Mol. Plant">
        <title>The Genome of Medicinal Plant Macleaya cordata Provides New Insights into Benzylisoquinoline Alkaloids Metabolism.</title>
        <authorList>
            <person name="Liu X."/>
            <person name="Liu Y."/>
            <person name="Huang P."/>
            <person name="Ma Y."/>
            <person name="Qing Z."/>
            <person name="Tang Q."/>
            <person name="Cao H."/>
            <person name="Cheng P."/>
            <person name="Zheng Y."/>
            <person name="Yuan Z."/>
            <person name="Zhou Y."/>
            <person name="Liu J."/>
            <person name="Tang Z."/>
            <person name="Zhuo Y."/>
            <person name="Zhang Y."/>
            <person name="Yu L."/>
            <person name="Huang J."/>
            <person name="Yang P."/>
            <person name="Peng Q."/>
            <person name="Zhang J."/>
            <person name="Jiang W."/>
            <person name="Zhang Z."/>
            <person name="Lin K."/>
            <person name="Ro D.K."/>
            <person name="Chen X."/>
            <person name="Xiong X."/>
            <person name="Shang Y."/>
            <person name="Huang S."/>
            <person name="Zeng J."/>
        </authorList>
    </citation>
    <scope>NUCLEOTIDE SEQUENCE [LARGE SCALE GENOMIC DNA]</scope>
    <source>
        <strain evidence="9">cv. BLH2017</strain>
        <tissue evidence="8">Root</tissue>
    </source>
</reference>
<comment type="caution">
    <text evidence="8">The sequence shown here is derived from an EMBL/GenBank/DDBJ whole genome shotgun (WGS) entry which is preliminary data.</text>
</comment>
<evidence type="ECO:0000256" key="6">
    <source>
        <dbReference type="SAM" id="SignalP"/>
    </source>
</evidence>
<dbReference type="Gene3D" id="1.20.140.40">
    <property type="entry name" value="Invertase/pectin methylesterase inhibitor family protein"/>
    <property type="match status" value="1"/>
</dbReference>
<dbReference type="AlphaFoldDB" id="A0A200QPJ0"/>
<dbReference type="SMART" id="SM00856">
    <property type="entry name" value="PMEI"/>
    <property type="match status" value="1"/>
</dbReference>
<evidence type="ECO:0000256" key="2">
    <source>
        <dbReference type="ARBA" id="ARBA00022525"/>
    </source>
</evidence>
<evidence type="ECO:0000256" key="3">
    <source>
        <dbReference type="ARBA" id="ARBA00022729"/>
    </source>
</evidence>
<dbReference type="GO" id="GO:0005576">
    <property type="term" value="C:extracellular region"/>
    <property type="evidence" value="ECO:0007669"/>
    <property type="project" value="UniProtKB-SubCell"/>
</dbReference>
<dbReference type="SUPFAM" id="SSF101148">
    <property type="entry name" value="Plant invertase/pectin methylesterase inhibitor"/>
    <property type="match status" value="1"/>
</dbReference>
<keyword evidence="2" id="KW-0964">Secreted</keyword>
<dbReference type="Pfam" id="PF04043">
    <property type="entry name" value="PMEI"/>
    <property type="match status" value="1"/>
</dbReference>
<protein>
    <submittedName>
        <fullName evidence="8">Pectinesterase inhibitor domain</fullName>
    </submittedName>
</protein>
<dbReference type="OMA" id="SYPTICV"/>
<feature type="chain" id="PRO_5012080725" evidence="6">
    <location>
        <begin position="24"/>
        <end position="194"/>
    </location>
</feature>
<gene>
    <name evidence="8" type="ORF">BVC80_1799g38</name>
</gene>
<dbReference type="InterPro" id="IPR035513">
    <property type="entry name" value="Invertase/methylesterase_inhib"/>
</dbReference>
<dbReference type="InParanoid" id="A0A200QPJ0"/>
<keyword evidence="3 6" id="KW-0732">Signal</keyword>
<feature type="signal peptide" evidence="6">
    <location>
        <begin position="1"/>
        <end position="23"/>
    </location>
</feature>
<dbReference type="InterPro" id="IPR051955">
    <property type="entry name" value="PME_Inhibitor"/>
</dbReference>
<evidence type="ECO:0000259" key="7">
    <source>
        <dbReference type="SMART" id="SM00856"/>
    </source>
</evidence>
<comment type="similarity">
    <text evidence="5">Belongs to the PMEI family.</text>
</comment>